<dbReference type="CDD" id="cd00338">
    <property type="entry name" value="Ser_Recombinase"/>
    <property type="match status" value="1"/>
</dbReference>
<dbReference type="AlphaFoldDB" id="A0A4R1QLM8"/>
<evidence type="ECO:0000259" key="1">
    <source>
        <dbReference type="PROSITE" id="PS51736"/>
    </source>
</evidence>
<evidence type="ECO:0000259" key="2">
    <source>
        <dbReference type="PROSITE" id="PS51737"/>
    </source>
</evidence>
<keyword evidence="4" id="KW-1185">Reference proteome</keyword>
<proteinExistence type="predicted"/>
<dbReference type="Gene3D" id="3.90.1750.20">
    <property type="entry name" value="Putative Large Serine Recombinase, Chain B, Domain 2"/>
    <property type="match status" value="1"/>
</dbReference>
<dbReference type="Proteomes" id="UP000295718">
    <property type="component" value="Unassembled WGS sequence"/>
</dbReference>
<dbReference type="PANTHER" id="PTHR30461:SF23">
    <property type="entry name" value="DNA RECOMBINASE-RELATED"/>
    <property type="match status" value="1"/>
</dbReference>
<protein>
    <submittedName>
        <fullName evidence="3">DNA invertase Pin-like site-specific DNA recombinase</fullName>
    </submittedName>
</protein>
<dbReference type="InterPro" id="IPR038109">
    <property type="entry name" value="DNA_bind_recomb_sf"/>
</dbReference>
<accession>A0A4R1QLM8</accession>
<dbReference type="OrthoDB" id="9769353at2"/>
<sequence>MLTAQSVIQPQEMQIIVIPANPLASQNNITARQLRVAAYCRVSTDQEEQLTSYETQMAYYTEKIMTNLEWTMAGIFADEGITGTSVKKRAEFLKMIRLCRKGKIDMILTKSISRFARNTVDCLEFVRELKELGIAVIFETENINTLTTDTEVFITMLAGFAQAQSESMSQSIRWGKRQSFKSGKVTFQYKRMYGYTRGEDDQPHIIPEQAEVVKRIFESYLAGMSVASIKKMLEAEGIPAAGGKPQWSEGALQYLLRNEKYCGDAMLQKTFVENCMNKKTRKNNGELPKYLVQNHHAGIIDRHLFERVQAEIARRARKRKVSDKTSKTQQSKYSSRYALTELLVCGDCGTAFRRVTWAKRGKKKVVWRCISRLDYGTKYCKHSPTIEEERLHAAVLRAINAMMSDREKLIGIIKTNLAATLSENRGESINPLLIENRLNELDRTLSELIAITTKEKTTHLYEAQLKAISDEMASLRKKREQYRTELYSSDELTRQIDDICGALQNAPFESTEYSDSVVRQFIDTIKVVNENKLLIIFKGGIQMEQPLIGYEGDEMDEAS</sequence>
<dbReference type="InterPro" id="IPR011109">
    <property type="entry name" value="DNA_bind_recombinase_dom"/>
</dbReference>
<evidence type="ECO:0000313" key="3">
    <source>
        <dbReference type="EMBL" id="TCL54097.1"/>
    </source>
</evidence>
<gene>
    <name evidence="3" type="ORF">EDD76_12213</name>
</gene>
<evidence type="ECO:0000313" key="4">
    <source>
        <dbReference type="Proteomes" id="UP000295718"/>
    </source>
</evidence>
<dbReference type="Pfam" id="PF13408">
    <property type="entry name" value="Zn_ribbon_recom"/>
    <property type="match status" value="1"/>
</dbReference>
<dbReference type="InterPro" id="IPR050639">
    <property type="entry name" value="SSR_resolvase"/>
</dbReference>
<dbReference type="PROSITE" id="PS51737">
    <property type="entry name" value="RECOMBINASE_DNA_BIND"/>
    <property type="match status" value="1"/>
</dbReference>
<dbReference type="InterPro" id="IPR025827">
    <property type="entry name" value="Zn_ribbon_recom_dom"/>
</dbReference>
<feature type="domain" description="Resolvase/invertase-type recombinase catalytic" evidence="1">
    <location>
        <begin position="35"/>
        <end position="183"/>
    </location>
</feature>
<dbReference type="Pfam" id="PF00239">
    <property type="entry name" value="Resolvase"/>
    <property type="match status" value="1"/>
</dbReference>
<dbReference type="RefSeq" id="WP_031391895.1">
    <property type="nucleotide sequence ID" value="NZ_JPNB01000002.1"/>
</dbReference>
<dbReference type="Pfam" id="PF07508">
    <property type="entry name" value="Recombinase"/>
    <property type="match status" value="1"/>
</dbReference>
<dbReference type="Gene3D" id="3.40.50.1390">
    <property type="entry name" value="Resolvase, N-terminal catalytic domain"/>
    <property type="match status" value="1"/>
</dbReference>
<dbReference type="PANTHER" id="PTHR30461">
    <property type="entry name" value="DNA-INVERTASE FROM LAMBDOID PROPHAGE"/>
    <property type="match status" value="1"/>
</dbReference>
<feature type="domain" description="Recombinase" evidence="2">
    <location>
        <begin position="192"/>
        <end position="318"/>
    </location>
</feature>
<dbReference type="GO" id="GO:0000150">
    <property type="term" value="F:DNA strand exchange activity"/>
    <property type="evidence" value="ECO:0007669"/>
    <property type="project" value="InterPro"/>
</dbReference>
<organism evidence="3 4">
    <name type="scientific">Kineothrix alysoides</name>
    <dbReference type="NCBI Taxonomy" id="1469948"/>
    <lineage>
        <taxon>Bacteria</taxon>
        <taxon>Bacillati</taxon>
        <taxon>Bacillota</taxon>
        <taxon>Clostridia</taxon>
        <taxon>Lachnospirales</taxon>
        <taxon>Lachnospiraceae</taxon>
        <taxon>Kineothrix</taxon>
    </lineage>
</organism>
<dbReference type="GO" id="GO:0003677">
    <property type="term" value="F:DNA binding"/>
    <property type="evidence" value="ECO:0007669"/>
    <property type="project" value="InterPro"/>
</dbReference>
<dbReference type="EMBL" id="SLUO01000022">
    <property type="protein sequence ID" value="TCL54097.1"/>
    <property type="molecule type" value="Genomic_DNA"/>
</dbReference>
<dbReference type="STRING" id="1469948.GCA_000732725_03260"/>
<name>A0A4R1QLM8_9FIRM</name>
<dbReference type="PROSITE" id="PS51736">
    <property type="entry name" value="RECOMBINASES_3"/>
    <property type="match status" value="1"/>
</dbReference>
<reference evidence="3 4" key="1">
    <citation type="submission" date="2019-03" db="EMBL/GenBank/DDBJ databases">
        <title>Genomic Encyclopedia of Type Strains, Phase IV (KMG-IV): sequencing the most valuable type-strain genomes for metagenomic binning, comparative biology and taxonomic classification.</title>
        <authorList>
            <person name="Goeker M."/>
        </authorList>
    </citation>
    <scope>NUCLEOTIDE SEQUENCE [LARGE SCALE GENOMIC DNA]</scope>
    <source>
        <strain evidence="3 4">DSM 100556</strain>
    </source>
</reference>
<dbReference type="InterPro" id="IPR036162">
    <property type="entry name" value="Resolvase-like_N_sf"/>
</dbReference>
<dbReference type="InterPro" id="IPR006119">
    <property type="entry name" value="Resolv_N"/>
</dbReference>
<dbReference type="SUPFAM" id="SSF53041">
    <property type="entry name" value="Resolvase-like"/>
    <property type="match status" value="1"/>
</dbReference>
<comment type="caution">
    <text evidence="3">The sequence shown here is derived from an EMBL/GenBank/DDBJ whole genome shotgun (WGS) entry which is preliminary data.</text>
</comment>
<dbReference type="SMART" id="SM00857">
    <property type="entry name" value="Resolvase"/>
    <property type="match status" value="1"/>
</dbReference>